<accession>A0A3B0Z638</accession>
<dbReference type="PIRSF" id="PIRSF028304">
    <property type="entry name" value="UCP028304"/>
    <property type="match status" value="1"/>
</dbReference>
<reference evidence="1" key="1">
    <citation type="submission" date="2018-06" db="EMBL/GenBank/DDBJ databases">
        <authorList>
            <person name="Zhirakovskaya E."/>
        </authorList>
    </citation>
    <scope>NUCLEOTIDE SEQUENCE</scope>
</reference>
<protein>
    <submittedName>
        <fullName evidence="1">Protein ImpG/VasA</fullName>
    </submittedName>
</protein>
<dbReference type="PANTHER" id="PTHR35370">
    <property type="entry name" value="CYTOPLASMIC PROTEIN-RELATED-RELATED"/>
    <property type="match status" value="1"/>
</dbReference>
<dbReference type="PANTHER" id="PTHR35370:SF1">
    <property type="entry name" value="TYPE VI SECRETION SYSTEM COMPONENT TSSF1"/>
    <property type="match status" value="1"/>
</dbReference>
<organism evidence="1">
    <name type="scientific">hydrothermal vent metagenome</name>
    <dbReference type="NCBI Taxonomy" id="652676"/>
    <lineage>
        <taxon>unclassified sequences</taxon>
        <taxon>metagenomes</taxon>
        <taxon>ecological metagenomes</taxon>
    </lineage>
</organism>
<name>A0A3B0Z638_9ZZZZ</name>
<gene>
    <name evidence="1" type="ORF">MNBD_GAMMA12-1831</name>
</gene>
<dbReference type="Pfam" id="PF05947">
    <property type="entry name" value="T6SS_TssF"/>
    <property type="match status" value="1"/>
</dbReference>
<dbReference type="EMBL" id="UOFL01000101">
    <property type="protein sequence ID" value="VAW76156.1"/>
    <property type="molecule type" value="Genomic_DNA"/>
</dbReference>
<dbReference type="AlphaFoldDB" id="A0A3B0Z638"/>
<sequence length="577" mass="65443">MREYFEAEMRLLYDSAQEFAEAYPEQAGMLNLSEVSDRDPYIERLLEGVAYLTAGIRKRIDDDIPEISENLLAQLWPHFLRPYPSATIMEFAARSGQLQQSQVVEKETVMLSRPVGDEQVICRFRSIADVTLSPVMVSSLTVLENNTGGTHIKLGLQADGGTDVESLDIDSLRIHIHAENSVALSVFHAMVAGVMEVKISFPKQPELGAQRIGGQEIVSPCFMDADESMIPLSGRSFYGFHLLHDYFSFREKFLFFKVAALDKIKWPEDCSDFEIDIKINHQLPANHQLTKESFKLNCVPAVNLFESTSEPVYLSQKRHEYQVVADSAHRHGQDIYSVNEVNGSDVDTGDVTTYMPMYSFKHRTTTGAYFHFSRKDVGGELPASFLAVGGKLDFRKEILSCDITATNANYPRRYLSENSINTPTAGFPSYAYFRNITRPTKMLNPPVRADYQWQLISHLSLNYSSLASAESFKQLLTMYDWTEQLQNKKRIEGVKDIKVIPQDRVLKGALMRGMEVVLDLSEDNYISFADMYLFGQVVHHFLTLYTAINSFVATKIICHPSNQEFVWEPKLGVSYLI</sequence>
<evidence type="ECO:0000313" key="1">
    <source>
        <dbReference type="EMBL" id="VAW76156.1"/>
    </source>
</evidence>
<proteinExistence type="predicted"/>
<dbReference type="NCBIfam" id="TIGR03359">
    <property type="entry name" value="VI_chp_6"/>
    <property type="match status" value="1"/>
</dbReference>
<dbReference type="InterPro" id="IPR010272">
    <property type="entry name" value="T6SS_TssF"/>
</dbReference>